<dbReference type="AlphaFoldDB" id="A0A3N1D5B9"/>
<proteinExistence type="predicted"/>
<dbReference type="SUPFAM" id="SSF56112">
    <property type="entry name" value="Protein kinase-like (PK-like)"/>
    <property type="match status" value="1"/>
</dbReference>
<sequence>MDEQSLAGGNTLGLVRVGDTVRRPVHESSPYVRDVLLYLEKAEFPGSPRLLGEDEHGREILTYIPGETVQDDAPVSDARLASAARLIRAFHDATAGSPAADGGEVVCHGDLGPHNTVFDGETAIGLIDWDDELAPGARLHDLGHAVWCFANVADPGCAIAEQARRTALFCAAYGWDDPAAVLTEITARFTRTRDAHRAAGRTAAEAVFADLASWMRAHAADLTAALP</sequence>
<dbReference type="InterPro" id="IPR002575">
    <property type="entry name" value="Aminoglycoside_PTrfase"/>
</dbReference>
<dbReference type="EMBL" id="RJKE01000001">
    <property type="protein sequence ID" value="ROO88679.1"/>
    <property type="molecule type" value="Genomic_DNA"/>
</dbReference>
<evidence type="ECO:0000313" key="2">
    <source>
        <dbReference type="EMBL" id="ROO88679.1"/>
    </source>
</evidence>
<gene>
    <name evidence="2" type="ORF">EDD29_6353</name>
</gene>
<reference evidence="2 3" key="1">
    <citation type="submission" date="2018-11" db="EMBL/GenBank/DDBJ databases">
        <title>Sequencing the genomes of 1000 actinobacteria strains.</title>
        <authorList>
            <person name="Klenk H.-P."/>
        </authorList>
    </citation>
    <scope>NUCLEOTIDE SEQUENCE [LARGE SCALE GENOMIC DNA]</scope>
    <source>
        <strain evidence="2 3">DSM 44254</strain>
    </source>
</reference>
<keyword evidence="2" id="KW-0808">Transferase</keyword>
<dbReference type="Gene3D" id="3.90.1200.10">
    <property type="match status" value="1"/>
</dbReference>
<dbReference type="Proteomes" id="UP000272400">
    <property type="component" value="Unassembled WGS sequence"/>
</dbReference>
<accession>A0A3N1D5B9</accession>
<comment type="caution">
    <text evidence="2">The sequence shown here is derived from an EMBL/GenBank/DDBJ whole genome shotgun (WGS) entry which is preliminary data.</text>
</comment>
<dbReference type="InterPro" id="IPR011009">
    <property type="entry name" value="Kinase-like_dom_sf"/>
</dbReference>
<feature type="domain" description="Aminoglycoside phosphotransferase" evidence="1">
    <location>
        <begin position="101"/>
        <end position="162"/>
    </location>
</feature>
<dbReference type="Pfam" id="PF01636">
    <property type="entry name" value="APH"/>
    <property type="match status" value="1"/>
</dbReference>
<dbReference type="GO" id="GO:0016740">
    <property type="term" value="F:transferase activity"/>
    <property type="evidence" value="ECO:0007669"/>
    <property type="project" value="UniProtKB-KW"/>
</dbReference>
<organism evidence="2 3">
    <name type="scientific">Actinocorallia herbida</name>
    <dbReference type="NCBI Taxonomy" id="58109"/>
    <lineage>
        <taxon>Bacteria</taxon>
        <taxon>Bacillati</taxon>
        <taxon>Actinomycetota</taxon>
        <taxon>Actinomycetes</taxon>
        <taxon>Streptosporangiales</taxon>
        <taxon>Thermomonosporaceae</taxon>
        <taxon>Actinocorallia</taxon>
    </lineage>
</organism>
<evidence type="ECO:0000313" key="3">
    <source>
        <dbReference type="Proteomes" id="UP000272400"/>
    </source>
</evidence>
<keyword evidence="3" id="KW-1185">Reference proteome</keyword>
<dbReference type="RefSeq" id="WP_211360033.1">
    <property type="nucleotide sequence ID" value="NZ_RJKE01000001.1"/>
</dbReference>
<evidence type="ECO:0000259" key="1">
    <source>
        <dbReference type="Pfam" id="PF01636"/>
    </source>
</evidence>
<name>A0A3N1D5B9_9ACTN</name>
<protein>
    <submittedName>
        <fullName evidence="2">Phosphotransferase family enzyme</fullName>
    </submittedName>
</protein>